<dbReference type="AlphaFoldDB" id="A0A066VMD0"/>
<feature type="compositionally biased region" description="Basic residues" evidence="1">
    <location>
        <begin position="64"/>
        <end position="74"/>
    </location>
</feature>
<feature type="region of interest" description="Disordered" evidence="1">
    <location>
        <begin position="108"/>
        <end position="253"/>
    </location>
</feature>
<feature type="region of interest" description="Disordered" evidence="1">
    <location>
        <begin position="531"/>
        <end position="888"/>
    </location>
</feature>
<name>A0A066VMD0_TILAU</name>
<feature type="region of interest" description="Disordered" evidence="1">
    <location>
        <begin position="26"/>
        <end position="93"/>
    </location>
</feature>
<feature type="compositionally biased region" description="Polar residues" evidence="1">
    <location>
        <begin position="767"/>
        <end position="787"/>
    </location>
</feature>
<keyword evidence="3" id="KW-1185">Reference proteome</keyword>
<protein>
    <submittedName>
        <fullName evidence="2">Uncharacterized protein</fullName>
    </submittedName>
</protein>
<dbReference type="STRING" id="1037660.A0A066VMD0"/>
<feature type="compositionally biased region" description="Low complexity" evidence="1">
    <location>
        <begin position="553"/>
        <end position="563"/>
    </location>
</feature>
<sequence>MGRAFGYQPPADQPSGCGCRTAYTSSRTRCGRMNGSASARKQSGTGHEGGTDSREEEAEVTHASPKKPRRKRKAKNQEERSGAADDATSKVVGEETVISSLAITLLNENDAGGPASPSANPQPVTVARRSDKPLEAFGTMEQESNAVVVPETQETPALAANVERAKEARGTAYGDMGVDEDVTTKESPSTVDLASSTRSSNDAGGAEDHDAHVTEARGGKASQAMNASQPEARPESEPEAGGQVAQCDDDQMLDASQTVSKVNADNAAVRQEEETLEPSSVMKARSARMRGKATAAVAVATVPQPFHVPGQCGICNKELSHSFESCEVIRAGRDAVQRRCQELKEKGRRKKVPERAAQKVLEQWLKSNIKNPQTQESTLDNTQMQETAVTAPKSIPTQKVSGTTQPQKDMTSLLDELGALRERASMAIKKGADLASKVQEGHHNGTPVSLYETTQAEVALRDAVQVKDSVNAPLEANPDLHTQERGVASPALSDRIKAAQIVLATTPDSQSATAAPLPAEASMRVSIADPKLAPLPGLRSPTGSDSSRELQTSPLLAPASAPPAEDEVETQAIDEPASPRKSSLAVPIGKGFEPEDSQADQIESDSSSQTSEDSDEEEEGIETDHEDVEEEEETEPEDAEAEDDILNADQGTDKQQLPNGHAQDGEGFSDSEIEEGDAEDMAEGLRSRSASPPPNQLGNHRNNEADGVAEGKEKESLRPAAVPEISQPFNPFRRSTRNGTSASQPTLAQRIIQTPFKRLSDLRPQHLRQSFSQPNSPVSAASTSTRIFPTGPATNAHDGVNGAATTPAKGGMDTANIPSTSGAESEAGEDSSESSSDSDSDSDSDEDVRKKKGKANASLCIPVSRLAGSSQNGKAKRRRSTFFKAFEG</sequence>
<dbReference type="EMBL" id="JMSN01000080">
    <property type="protein sequence ID" value="KDN41428.1"/>
    <property type="molecule type" value="Genomic_DNA"/>
</dbReference>
<feature type="compositionally biased region" description="Polar residues" evidence="1">
    <location>
        <begin position="35"/>
        <end position="45"/>
    </location>
</feature>
<evidence type="ECO:0000313" key="3">
    <source>
        <dbReference type="Proteomes" id="UP000027361"/>
    </source>
</evidence>
<feature type="compositionally biased region" description="Basic and acidic residues" evidence="1">
    <location>
        <begin position="701"/>
        <end position="717"/>
    </location>
</feature>
<dbReference type="RefSeq" id="XP_013241718.1">
    <property type="nucleotide sequence ID" value="XM_013386264.1"/>
</dbReference>
<feature type="compositionally biased region" description="Acidic residues" evidence="1">
    <location>
        <begin position="612"/>
        <end position="646"/>
    </location>
</feature>
<evidence type="ECO:0000256" key="1">
    <source>
        <dbReference type="SAM" id="MobiDB-lite"/>
    </source>
</evidence>
<dbReference type="GeneID" id="25264927"/>
<feature type="compositionally biased region" description="Polar residues" evidence="1">
    <location>
        <begin position="395"/>
        <end position="407"/>
    </location>
</feature>
<feature type="compositionally biased region" description="Acidic residues" evidence="1">
    <location>
        <begin position="826"/>
        <end position="846"/>
    </location>
</feature>
<dbReference type="HOGENOM" id="CLU_324961_0_0_1"/>
<gene>
    <name evidence="2" type="ORF">K437DRAFT_258271</name>
</gene>
<organism evidence="2 3">
    <name type="scientific">Tilletiaria anomala (strain ATCC 24038 / CBS 436.72 / UBC 951)</name>
    <dbReference type="NCBI Taxonomy" id="1037660"/>
    <lineage>
        <taxon>Eukaryota</taxon>
        <taxon>Fungi</taxon>
        <taxon>Dikarya</taxon>
        <taxon>Basidiomycota</taxon>
        <taxon>Ustilaginomycotina</taxon>
        <taxon>Exobasidiomycetes</taxon>
        <taxon>Georgefischeriales</taxon>
        <taxon>Tilletiariaceae</taxon>
        <taxon>Tilletiaria</taxon>
    </lineage>
</organism>
<reference evidence="2 3" key="1">
    <citation type="submission" date="2014-05" db="EMBL/GenBank/DDBJ databases">
        <title>Draft genome sequence of a rare smut relative, Tilletiaria anomala UBC 951.</title>
        <authorList>
            <consortium name="DOE Joint Genome Institute"/>
            <person name="Toome M."/>
            <person name="Kuo A."/>
            <person name="Henrissat B."/>
            <person name="Lipzen A."/>
            <person name="Tritt A."/>
            <person name="Yoshinaga Y."/>
            <person name="Zane M."/>
            <person name="Barry K."/>
            <person name="Grigoriev I.V."/>
            <person name="Spatafora J.W."/>
            <person name="Aimea M.C."/>
        </authorList>
    </citation>
    <scope>NUCLEOTIDE SEQUENCE [LARGE SCALE GENOMIC DNA]</scope>
    <source>
        <strain evidence="2 3">UBC 951</strain>
    </source>
</reference>
<feature type="region of interest" description="Disordered" evidence="1">
    <location>
        <begin position="386"/>
        <end position="407"/>
    </location>
</feature>
<evidence type="ECO:0000313" key="2">
    <source>
        <dbReference type="EMBL" id="KDN41428.1"/>
    </source>
</evidence>
<feature type="compositionally biased region" description="Acidic residues" evidence="1">
    <location>
        <begin position="667"/>
        <end position="682"/>
    </location>
</feature>
<accession>A0A066VMD0</accession>
<comment type="caution">
    <text evidence="2">The sequence shown here is derived from an EMBL/GenBank/DDBJ whole genome shotgun (WGS) entry which is preliminary data.</text>
</comment>
<dbReference type="InParanoid" id="A0A066VMD0"/>
<feature type="compositionally biased region" description="Polar residues" evidence="1">
    <location>
        <begin position="185"/>
        <end position="202"/>
    </location>
</feature>
<feature type="compositionally biased region" description="Polar residues" evidence="1">
    <location>
        <begin position="737"/>
        <end position="747"/>
    </location>
</feature>
<dbReference type="OMA" id="CCVFERP"/>
<feature type="compositionally biased region" description="Basic and acidic residues" evidence="1">
    <location>
        <begin position="206"/>
        <end position="218"/>
    </location>
</feature>
<feature type="compositionally biased region" description="Polar residues" evidence="1">
    <location>
        <begin position="541"/>
        <end position="552"/>
    </location>
</feature>
<dbReference type="OrthoDB" id="2556149at2759"/>
<dbReference type="Proteomes" id="UP000027361">
    <property type="component" value="Unassembled WGS sequence"/>
</dbReference>
<feature type="compositionally biased region" description="Polar residues" evidence="1">
    <location>
        <begin position="649"/>
        <end position="658"/>
    </location>
</feature>
<proteinExistence type="predicted"/>